<reference evidence="2" key="1">
    <citation type="journal article" date="2009" name="Biochem. Biophys. Res. Commun.">
        <title>Isolation and biochemical characterization of two lipases from a metagenomic library of China Holstein cow rumen.</title>
        <authorList>
            <person name="Liu K."/>
            <person name="Wang J."/>
            <person name="Bu D."/>
            <person name="Zhao S."/>
            <person name="McSweeney C."/>
            <person name="Yu P."/>
            <person name="Li D."/>
        </authorList>
    </citation>
    <scope>NUCLEOTIDE SEQUENCE</scope>
</reference>
<evidence type="ECO:0000256" key="1">
    <source>
        <dbReference type="SAM" id="MobiDB-lite"/>
    </source>
</evidence>
<organism evidence="2">
    <name type="scientific">uncultured bacterium Rlip2</name>
    <dbReference type="NCBI Taxonomy" id="581115"/>
    <lineage>
        <taxon>Bacteria</taxon>
        <taxon>environmental samples</taxon>
    </lineage>
</organism>
<proteinExistence type="predicted"/>
<dbReference type="AlphaFoldDB" id="C0K079"/>
<dbReference type="InterPro" id="IPR021373">
    <property type="entry name" value="DUF2993"/>
</dbReference>
<evidence type="ECO:0000313" key="2">
    <source>
        <dbReference type="EMBL" id="ACM91109.1"/>
    </source>
</evidence>
<dbReference type="EMBL" id="FJ529694">
    <property type="protein sequence ID" value="ACM91109.1"/>
    <property type="molecule type" value="Genomic_DNA"/>
</dbReference>
<sequence length="239" mass="26352">MIVGFLFLLLIGLAEAGLPRIASGALDMALRNALKTETVNVSARTFPACRLLIGHIGTIDIEAENGMLGNLRSAKLTLHGECVQMPPDVLLHHNFAITDADELTLTGIVTEDDLADYLNRDIKEINDAKVKITKEKVLADATTKVMGRSADVHIEGVFFIEDNTICLRLTNVQVKKVFFGRDLTANLFDRINLYNFDRLNMPVELDEAIHEDGQVVLKASRHPGKTYGDGRKRAKGDKA</sequence>
<dbReference type="Pfam" id="PF11209">
    <property type="entry name" value="LmeA"/>
    <property type="match status" value="1"/>
</dbReference>
<accession>C0K079</accession>
<feature type="region of interest" description="Disordered" evidence="1">
    <location>
        <begin position="220"/>
        <end position="239"/>
    </location>
</feature>
<feature type="compositionally biased region" description="Basic and acidic residues" evidence="1">
    <location>
        <begin position="228"/>
        <end position="239"/>
    </location>
</feature>
<name>C0K079_9BACT</name>
<evidence type="ECO:0008006" key="3">
    <source>
        <dbReference type="Google" id="ProtNLM"/>
    </source>
</evidence>
<protein>
    <recommendedName>
        <fullName evidence="3">DUF2993 domain-containing protein</fullName>
    </recommendedName>
</protein>